<sequence length="231" mass="26716">MRVLRQSEPIQTIRKQMIAAKTRSSRGKQNSLLYDLSQWRNNTIGSLGENAIAGLLHSLPDSWLMMNNAIIPTKTGNLTEIDCILINSTGVYLIEVKTWKGSFAAYKDKWKRRDRDKWVFLENSPTEQSKYHQRIFTEWLTSHVSNLPKDCIIAPVIFPIAKWIGVTECSVPVFSKFNDFLKLIESRSQIFEQDTIEQIAQLLVNVKVRDFDPALLVKYQNAQLKELFRII</sequence>
<gene>
    <name evidence="2" type="ORF">C7H19_18270</name>
</gene>
<dbReference type="PROSITE" id="PS50965">
    <property type="entry name" value="NERD"/>
    <property type="match status" value="1"/>
</dbReference>
<reference evidence="2 3" key="1">
    <citation type="submission" date="2018-03" db="EMBL/GenBank/DDBJ databases">
        <title>The ancient ancestry and fast evolution of plastids.</title>
        <authorList>
            <person name="Moore K.R."/>
            <person name="Magnabosco C."/>
            <person name="Momper L."/>
            <person name="Gold D.A."/>
            <person name="Bosak T."/>
            <person name="Fournier G.P."/>
        </authorList>
    </citation>
    <scope>NUCLEOTIDE SEQUENCE [LARGE SCALE GENOMIC DNA]</scope>
    <source>
        <strain evidence="2 3">CCALA 016</strain>
    </source>
</reference>
<proteinExistence type="predicted"/>
<dbReference type="Pfam" id="PF08378">
    <property type="entry name" value="NERD"/>
    <property type="match status" value="1"/>
</dbReference>
<keyword evidence="3" id="KW-1185">Reference proteome</keyword>
<dbReference type="AlphaFoldDB" id="A0A2T1LU33"/>
<name>A0A2T1LU33_9CHRO</name>
<dbReference type="EMBL" id="PXOH01000024">
    <property type="protein sequence ID" value="PSF34952.1"/>
    <property type="molecule type" value="Genomic_DNA"/>
</dbReference>
<evidence type="ECO:0000313" key="3">
    <source>
        <dbReference type="Proteomes" id="UP000239001"/>
    </source>
</evidence>
<evidence type="ECO:0000313" key="2">
    <source>
        <dbReference type="EMBL" id="PSF34952.1"/>
    </source>
</evidence>
<dbReference type="OrthoDB" id="9813328at2"/>
<evidence type="ECO:0000259" key="1">
    <source>
        <dbReference type="PROSITE" id="PS50965"/>
    </source>
</evidence>
<dbReference type="InterPro" id="IPR011528">
    <property type="entry name" value="NERD"/>
</dbReference>
<feature type="domain" description="NERD" evidence="1">
    <location>
        <begin position="44"/>
        <end position="159"/>
    </location>
</feature>
<accession>A0A2T1LU33</accession>
<protein>
    <submittedName>
        <fullName evidence="2">Nuclease</fullName>
    </submittedName>
</protein>
<reference evidence="2 3" key="2">
    <citation type="submission" date="2018-03" db="EMBL/GenBank/DDBJ databases">
        <authorList>
            <person name="Keele B.F."/>
        </authorList>
    </citation>
    <scope>NUCLEOTIDE SEQUENCE [LARGE SCALE GENOMIC DNA]</scope>
    <source>
        <strain evidence="2 3">CCALA 016</strain>
    </source>
</reference>
<dbReference type="RefSeq" id="WP_106458360.1">
    <property type="nucleotide sequence ID" value="NZ_PXOH01000024.1"/>
</dbReference>
<organism evidence="2 3">
    <name type="scientific">Aphanothece hegewaldii CCALA 016</name>
    <dbReference type="NCBI Taxonomy" id="2107694"/>
    <lineage>
        <taxon>Bacteria</taxon>
        <taxon>Bacillati</taxon>
        <taxon>Cyanobacteriota</taxon>
        <taxon>Cyanophyceae</taxon>
        <taxon>Oscillatoriophycideae</taxon>
        <taxon>Chroococcales</taxon>
        <taxon>Aphanothecaceae</taxon>
        <taxon>Aphanothece</taxon>
    </lineage>
</organism>
<dbReference type="Proteomes" id="UP000239001">
    <property type="component" value="Unassembled WGS sequence"/>
</dbReference>
<comment type="caution">
    <text evidence="2">The sequence shown here is derived from an EMBL/GenBank/DDBJ whole genome shotgun (WGS) entry which is preliminary data.</text>
</comment>